<sequence length="177" mass="19344">MDADDTEQGDAQGASQEASATCPEKSTSKRRFSVLLILSATVAVGTVKYADVSLNADDLQRLVEQVSINLRGKPGLNYNEHSVQVHHLVSELKCNGSCYTATTLFDGKSFDITKFIGAELPMADDLVFFMVNGANDDVYVSWNGQFECVGQAIQLMIGFNHCFGSDFHHTKQAIDLK</sequence>
<comment type="caution">
    <text evidence="2">The sequence shown here is derived from an EMBL/GenBank/DDBJ whole genome shotgun (WGS) entry which is preliminary data.</text>
</comment>
<organism evidence="2 3">
    <name type="scientific">Phytophthora citrophthora</name>
    <dbReference type="NCBI Taxonomy" id="4793"/>
    <lineage>
        <taxon>Eukaryota</taxon>
        <taxon>Sar</taxon>
        <taxon>Stramenopiles</taxon>
        <taxon>Oomycota</taxon>
        <taxon>Peronosporomycetes</taxon>
        <taxon>Peronosporales</taxon>
        <taxon>Peronosporaceae</taxon>
        <taxon>Phytophthora</taxon>
    </lineage>
</organism>
<keyword evidence="3" id="KW-1185">Reference proteome</keyword>
<accession>A0AAD9GVM9</accession>
<name>A0AAD9GVM9_9STRA</name>
<reference evidence="2" key="1">
    <citation type="submission" date="2023-08" db="EMBL/GenBank/DDBJ databases">
        <title>Reference Genome Resource for the Citrus Pathogen Phytophthora citrophthora.</title>
        <authorList>
            <person name="Moller H."/>
            <person name="Coetzee B."/>
            <person name="Rose L.J."/>
            <person name="Van Niekerk J.M."/>
        </authorList>
    </citation>
    <scope>NUCLEOTIDE SEQUENCE</scope>
    <source>
        <strain evidence="2">STE-U-9442</strain>
    </source>
</reference>
<evidence type="ECO:0000313" key="3">
    <source>
        <dbReference type="Proteomes" id="UP001259832"/>
    </source>
</evidence>
<proteinExistence type="predicted"/>
<dbReference type="EMBL" id="JASMQC010000004">
    <property type="protein sequence ID" value="KAK1945447.1"/>
    <property type="molecule type" value="Genomic_DNA"/>
</dbReference>
<protein>
    <submittedName>
        <fullName evidence="2">Uncharacterized protein</fullName>
    </submittedName>
</protein>
<evidence type="ECO:0000313" key="2">
    <source>
        <dbReference type="EMBL" id="KAK1945447.1"/>
    </source>
</evidence>
<dbReference type="Proteomes" id="UP001259832">
    <property type="component" value="Unassembled WGS sequence"/>
</dbReference>
<feature type="region of interest" description="Disordered" evidence="1">
    <location>
        <begin position="1"/>
        <end position="24"/>
    </location>
</feature>
<evidence type="ECO:0000256" key="1">
    <source>
        <dbReference type="SAM" id="MobiDB-lite"/>
    </source>
</evidence>
<dbReference type="AlphaFoldDB" id="A0AAD9GVM9"/>
<gene>
    <name evidence="2" type="ORF">P3T76_002495</name>
</gene>